<gene>
    <name evidence="1" type="ORF">L2E82_14128</name>
</gene>
<proteinExistence type="predicted"/>
<evidence type="ECO:0000313" key="2">
    <source>
        <dbReference type="Proteomes" id="UP001055811"/>
    </source>
</evidence>
<reference evidence="1 2" key="2">
    <citation type="journal article" date="2022" name="Mol. Ecol. Resour.">
        <title>The genomes of chicory, endive, great burdock and yacon provide insights into Asteraceae paleo-polyploidization history and plant inulin production.</title>
        <authorList>
            <person name="Fan W."/>
            <person name="Wang S."/>
            <person name="Wang H."/>
            <person name="Wang A."/>
            <person name="Jiang F."/>
            <person name="Liu H."/>
            <person name="Zhao H."/>
            <person name="Xu D."/>
            <person name="Zhang Y."/>
        </authorList>
    </citation>
    <scope>NUCLEOTIDE SEQUENCE [LARGE SCALE GENOMIC DNA]</scope>
    <source>
        <strain evidence="2">cv. Punajuju</strain>
        <tissue evidence="1">Leaves</tissue>
    </source>
</reference>
<dbReference type="EMBL" id="CM042011">
    <property type="protein sequence ID" value="KAI3764125.1"/>
    <property type="molecule type" value="Genomic_DNA"/>
</dbReference>
<dbReference type="Proteomes" id="UP001055811">
    <property type="component" value="Linkage Group LG03"/>
</dbReference>
<accession>A0ACB9EZL5</accession>
<protein>
    <submittedName>
        <fullName evidence="1">Uncharacterized protein</fullName>
    </submittedName>
</protein>
<organism evidence="1 2">
    <name type="scientific">Cichorium intybus</name>
    <name type="common">Chicory</name>
    <dbReference type="NCBI Taxonomy" id="13427"/>
    <lineage>
        <taxon>Eukaryota</taxon>
        <taxon>Viridiplantae</taxon>
        <taxon>Streptophyta</taxon>
        <taxon>Embryophyta</taxon>
        <taxon>Tracheophyta</taxon>
        <taxon>Spermatophyta</taxon>
        <taxon>Magnoliopsida</taxon>
        <taxon>eudicotyledons</taxon>
        <taxon>Gunneridae</taxon>
        <taxon>Pentapetalae</taxon>
        <taxon>asterids</taxon>
        <taxon>campanulids</taxon>
        <taxon>Asterales</taxon>
        <taxon>Asteraceae</taxon>
        <taxon>Cichorioideae</taxon>
        <taxon>Cichorieae</taxon>
        <taxon>Cichoriinae</taxon>
        <taxon>Cichorium</taxon>
    </lineage>
</organism>
<name>A0ACB9EZL5_CICIN</name>
<evidence type="ECO:0000313" key="1">
    <source>
        <dbReference type="EMBL" id="KAI3764125.1"/>
    </source>
</evidence>
<keyword evidence="2" id="KW-1185">Reference proteome</keyword>
<comment type="caution">
    <text evidence="1">The sequence shown here is derived from an EMBL/GenBank/DDBJ whole genome shotgun (WGS) entry which is preliminary data.</text>
</comment>
<reference evidence="2" key="1">
    <citation type="journal article" date="2022" name="Mol. Ecol. Resour.">
        <title>The genomes of chicory, endive, great burdock and yacon provide insights into Asteraceae palaeo-polyploidization history and plant inulin production.</title>
        <authorList>
            <person name="Fan W."/>
            <person name="Wang S."/>
            <person name="Wang H."/>
            <person name="Wang A."/>
            <person name="Jiang F."/>
            <person name="Liu H."/>
            <person name="Zhao H."/>
            <person name="Xu D."/>
            <person name="Zhang Y."/>
        </authorList>
    </citation>
    <scope>NUCLEOTIDE SEQUENCE [LARGE SCALE GENOMIC DNA]</scope>
    <source>
        <strain evidence="2">cv. Punajuju</strain>
    </source>
</reference>
<sequence length="121" mass="13774">MIDSYIIPSPQHHQDLYIRLAKEKAAVKRRSKERNEILQIKRNNQHTKELHEEAHPYGLTGTTEKNISRVDKEAMGEGTAGSDGSIAPARSDRTKKQNNCKRCSDGQRNSDCRTVKEKETN</sequence>